<dbReference type="Pfam" id="PF00589">
    <property type="entry name" value="Phage_integrase"/>
    <property type="match status" value="1"/>
</dbReference>
<feature type="domain" description="Tyr recombinase" evidence="2">
    <location>
        <begin position="1"/>
        <end position="53"/>
    </location>
</feature>
<evidence type="ECO:0000256" key="1">
    <source>
        <dbReference type="ARBA" id="ARBA00023172"/>
    </source>
</evidence>
<dbReference type="SUPFAM" id="SSF56349">
    <property type="entry name" value="DNA breaking-rejoining enzymes"/>
    <property type="match status" value="1"/>
</dbReference>
<dbReference type="Gene3D" id="1.10.443.10">
    <property type="entry name" value="Intergrase catalytic core"/>
    <property type="match status" value="1"/>
</dbReference>
<name>A0A6P1MLJ0_9FIRM</name>
<protein>
    <recommendedName>
        <fullName evidence="2">Tyr recombinase domain-containing protein</fullName>
    </recommendedName>
</protein>
<dbReference type="GO" id="GO:0006310">
    <property type="term" value="P:DNA recombination"/>
    <property type="evidence" value="ECO:0007669"/>
    <property type="project" value="UniProtKB-KW"/>
</dbReference>
<dbReference type="AlphaFoldDB" id="A0A6P1MLJ0"/>
<dbReference type="InterPro" id="IPR002104">
    <property type="entry name" value="Integrase_catalytic"/>
</dbReference>
<sequence length="53" mass="5887">MITIFLNCALRLSELASLNVDQVDSDIISVVVGKGNKERKIYITPAIKQAQRL</sequence>
<reference evidence="3 4" key="1">
    <citation type="submission" date="2020-01" db="EMBL/GenBank/DDBJ databases">
        <title>Genomic analysis of Aminipila sp. CBA3637.</title>
        <authorList>
            <person name="Kim Y.B."/>
            <person name="Roh S.W."/>
        </authorList>
    </citation>
    <scope>NUCLEOTIDE SEQUENCE [LARGE SCALE GENOMIC DNA]</scope>
    <source>
        <strain evidence="3 4">CBA3637</strain>
    </source>
</reference>
<dbReference type="GO" id="GO:0015074">
    <property type="term" value="P:DNA integration"/>
    <property type="evidence" value="ECO:0007669"/>
    <property type="project" value="InterPro"/>
</dbReference>
<dbReference type="GO" id="GO:0003677">
    <property type="term" value="F:DNA binding"/>
    <property type="evidence" value="ECO:0007669"/>
    <property type="project" value="InterPro"/>
</dbReference>
<dbReference type="InterPro" id="IPR013762">
    <property type="entry name" value="Integrase-like_cat_sf"/>
</dbReference>
<dbReference type="Proteomes" id="UP000463883">
    <property type="component" value="Chromosome"/>
</dbReference>
<dbReference type="KEGG" id="amic:Ami3637_15605"/>
<keyword evidence="4" id="KW-1185">Reference proteome</keyword>
<evidence type="ECO:0000313" key="3">
    <source>
        <dbReference type="EMBL" id="QHI74033.1"/>
    </source>
</evidence>
<evidence type="ECO:0000313" key="4">
    <source>
        <dbReference type="Proteomes" id="UP000463883"/>
    </source>
</evidence>
<accession>A0A6P1MLJ0</accession>
<keyword evidence="1" id="KW-0233">DNA recombination</keyword>
<evidence type="ECO:0000259" key="2">
    <source>
        <dbReference type="PROSITE" id="PS51898"/>
    </source>
</evidence>
<gene>
    <name evidence="3" type="ORF">Ami3637_15605</name>
</gene>
<dbReference type="PROSITE" id="PS51898">
    <property type="entry name" value="TYR_RECOMBINASE"/>
    <property type="match status" value="1"/>
</dbReference>
<organism evidence="3 4">
    <name type="scientific">Aminipila terrae</name>
    <dbReference type="NCBI Taxonomy" id="2697030"/>
    <lineage>
        <taxon>Bacteria</taxon>
        <taxon>Bacillati</taxon>
        <taxon>Bacillota</taxon>
        <taxon>Clostridia</taxon>
        <taxon>Peptostreptococcales</taxon>
        <taxon>Anaerovoracaceae</taxon>
        <taxon>Aminipila</taxon>
    </lineage>
</organism>
<dbReference type="InterPro" id="IPR011010">
    <property type="entry name" value="DNA_brk_join_enz"/>
</dbReference>
<proteinExistence type="predicted"/>
<dbReference type="EMBL" id="CP047591">
    <property type="protein sequence ID" value="QHI74033.1"/>
    <property type="molecule type" value="Genomic_DNA"/>
</dbReference>